<gene>
    <name evidence="1" type="ORF">FA95DRAFT_981020</name>
</gene>
<dbReference type="EMBL" id="MU275879">
    <property type="protein sequence ID" value="KAI0049011.1"/>
    <property type="molecule type" value="Genomic_DNA"/>
</dbReference>
<reference evidence="1" key="2">
    <citation type="journal article" date="2022" name="New Phytol.">
        <title>Evolutionary transition to the ectomycorrhizal habit in the genomes of a hyperdiverse lineage of mushroom-forming fungi.</title>
        <authorList>
            <person name="Looney B."/>
            <person name="Miyauchi S."/>
            <person name="Morin E."/>
            <person name="Drula E."/>
            <person name="Courty P.E."/>
            <person name="Kohler A."/>
            <person name="Kuo A."/>
            <person name="LaButti K."/>
            <person name="Pangilinan J."/>
            <person name="Lipzen A."/>
            <person name="Riley R."/>
            <person name="Andreopoulos W."/>
            <person name="He G."/>
            <person name="Johnson J."/>
            <person name="Nolan M."/>
            <person name="Tritt A."/>
            <person name="Barry K.W."/>
            <person name="Grigoriev I.V."/>
            <person name="Nagy L.G."/>
            <person name="Hibbett D."/>
            <person name="Henrissat B."/>
            <person name="Matheny P.B."/>
            <person name="Labbe J."/>
            <person name="Martin F.M."/>
        </authorList>
    </citation>
    <scope>NUCLEOTIDE SEQUENCE</scope>
    <source>
        <strain evidence="1">FP105234-sp</strain>
    </source>
</reference>
<organism evidence="1 2">
    <name type="scientific">Auriscalpium vulgare</name>
    <dbReference type="NCBI Taxonomy" id="40419"/>
    <lineage>
        <taxon>Eukaryota</taxon>
        <taxon>Fungi</taxon>
        <taxon>Dikarya</taxon>
        <taxon>Basidiomycota</taxon>
        <taxon>Agaricomycotina</taxon>
        <taxon>Agaricomycetes</taxon>
        <taxon>Russulales</taxon>
        <taxon>Auriscalpiaceae</taxon>
        <taxon>Auriscalpium</taxon>
    </lineage>
</organism>
<keyword evidence="2" id="KW-1185">Reference proteome</keyword>
<accession>A0ACB8RYW5</accession>
<name>A0ACB8RYW5_9AGAM</name>
<protein>
    <submittedName>
        <fullName evidence="1">Uncharacterized protein</fullName>
    </submittedName>
</protein>
<evidence type="ECO:0000313" key="2">
    <source>
        <dbReference type="Proteomes" id="UP000814033"/>
    </source>
</evidence>
<dbReference type="Proteomes" id="UP000814033">
    <property type="component" value="Unassembled WGS sequence"/>
</dbReference>
<evidence type="ECO:0000313" key="1">
    <source>
        <dbReference type="EMBL" id="KAI0049011.1"/>
    </source>
</evidence>
<sequence>MIPPHDVYRDELLSYGYGQAIWEPAPNGRQPAVLLGDVGYFFLGGFQRLFNIHLPPSHRFQSSTMPEHFEPLPIDDTMIIYRHLEPGAYCSTSVTVDGSSAPVYPAAGGEVLFTTTKQRGAVLVLPEQAQRLDVGTSPTYESYIAKHCDLWLAYAHQKGYGVDLEDILLVTGCDLAKSWAVTAFISSEVDGSATLKGVDPSTLGDLSAPASMQWRNWHSQHAIHNWGPEPFALESRPTGAHDSPAEDSATDPVWLSRTLFPGFDQCVFVRGYHMKRRRLSDEQDEGLGEDEGKGSWRSDSSEYVVEVIGGSDQPQEPSACVHVLDYILEEDPAVKLAMVHDDAVTPYLQASLSGQSVVSLLAKYRPQISLLKQNGKTTGILRAPSQGDSADMKPEASHGWSVFHPHQADEVSGNPQ</sequence>
<reference evidence="1" key="1">
    <citation type="submission" date="2021-02" db="EMBL/GenBank/DDBJ databases">
        <authorList>
            <consortium name="DOE Joint Genome Institute"/>
            <person name="Ahrendt S."/>
            <person name="Looney B.P."/>
            <person name="Miyauchi S."/>
            <person name="Morin E."/>
            <person name="Drula E."/>
            <person name="Courty P.E."/>
            <person name="Chicoki N."/>
            <person name="Fauchery L."/>
            <person name="Kohler A."/>
            <person name="Kuo A."/>
            <person name="Labutti K."/>
            <person name="Pangilinan J."/>
            <person name="Lipzen A."/>
            <person name="Riley R."/>
            <person name="Andreopoulos W."/>
            <person name="He G."/>
            <person name="Johnson J."/>
            <person name="Barry K.W."/>
            <person name="Grigoriev I.V."/>
            <person name="Nagy L."/>
            <person name="Hibbett D."/>
            <person name="Henrissat B."/>
            <person name="Matheny P.B."/>
            <person name="Labbe J."/>
            <person name="Martin F."/>
        </authorList>
    </citation>
    <scope>NUCLEOTIDE SEQUENCE</scope>
    <source>
        <strain evidence="1">FP105234-sp</strain>
    </source>
</reference>
<comment type="caution">
    <text evidence="1">The sequence shown here is derived from an EMBL/GenBank/DDBJ whole genome shotgun (WGS) entry which is preliminary data.</text>
</comment>
<proteinExistence type="predicted"/>